<sequence>MSVEFLTRADLLAQGYTRRSIQAALRAGVIVRARRDRYLGGGTPDTIVRAVRVGGRLTCLSLLAMRGVFVFENHRLHVHVNPTDGRLRDPADARARIAAGRGVPAPVVHWSSLSEPGGSSCVVGIVDAAAHAVRCQSPRAAVATLDSLLHLGVLSAPELRDVFSRLPARFQVLESLVDGRAESGPETFVRLMARMLGCDIRLQVFFDGVGRVDLLLDGWLVVECDSREFHSDWAQQEVDHDRDLALAALGYGTLRLTAARIMHRPDEVFAALRGLLGQRRVA</sequence>
<gene>
    <name evidence="1" type="ORF">J0P97_08795</name>
</gene>
<comment type="caution">
    <text evidence="1">The sequence shown here is derived from an EMBL/GenBank/DDBJ whole genome shotgun (WGS) entry which is preliminary data.</text>
</comment>
<reference evidence="1 2" key="1">
    <citation type="submission" date="2021-03" db="EMBL/GenBank/DDBJ databases">
        <title>Microbacterium pauli sp. nov., isolated from microfiltered milk.</title>
        <authorList>
            <person name="Bellassi P."/>
            <person name="Fontana A."/>
            <person name="Callegari M.L."/>
            <person name="Lorenzo M."/>
            <person name="Cappa F."/>
        </authorList>
    </citation>
    <scope>NUCLEOTIDE SEQUENCE [LARGE SCALE GENOMIC DNA]</scope>
    <source>
        <strain evidence="1 2">DSM 18909</strain>
    </source>
</reference>
<evidence type="ECO:0000313" key="2">
    <source>
        <dbReference type="Proteomes" id="UP000740605"/>
    </source>
</evidence>
<organism evidence="1 2">
    <name type="scientific">Microbacterium flavum</name>
    <dbReference type="NCBI Taxonomy" id="415216"/>
    <lineage>
        <taxon>Bacteria</taxon>
        <taxon>Bacillati</taxon>
        <taxon>Actinomycetota</taxon>
        <taxon>Actinomycetes</taxon>
        <taxon>Micrococcales</taxon>
        <taxon>Microbacteriaceae</taxon>
        <taxon>Microbacterium</taxon>
    </lineage>
</organism>
<accession>A0ABS5XUF4</accession>
<evidence type="ECO:0000313" key="1">
    <source>
        <dbReference type="EMBL" id="MBT8798167.1"/>
    </source>
</evidence>
<proteinExistence type="predicted"/>
<evidence type="ECO:0008006" key="3">
    <source>
        <dbReference type="Google" id="ProtNLM"/>
    </source>
</evidence>
<dbReference type="Proteomes" id="UP000740605">
    <property type="component" value="Unassembled WGS sequence"/>
</dbReference>
<name>A0ABS5XUF4_9MICO</name>
<dbReference type="Gene3D" id="3.40.960.10">
    <property type="entry name" value="VSR Endonuclease"/>
    <property type="match status" value="1"/>
</dbReference>
<protein>
    <recommendedName>
        <fullName evidence="3">DUF559 domain-containing protein</fullName>
    </recommendedName>
</protein>
<keyword evidence="2" id="KW-1185">Reference proteome</keyword>
<dbReference type="RefSeq" id="WP_215487411.1">
    <property type="nucleotide sequence ID" value="NZ_BAAAPJ010000002.1"/>
</dbReference>
<dbReference type="EMBL" id="JAFLHG010000007">
    <property type="protein sequence ID" value="MBT8798167.1"/>
    <property type="molecule type" value="Genomic_DNA"/>
</dbReference>